<dbReference type="InterPro" id="IPR000835">
    <property type="entry name" value="HTH_MarR-typ"/>
</dbReference>
<dbReference type="GO" id="GO:0003700">
    <property type="term" value="F:DNA-binding transcription factor activity"/>
    <property type="evidence" value="ECO:0007669"/>
    <property type="project" value="InterPro"/>
</dbReference>
<proteinExistence type="predicted"/>
<dbReference type="RefSeq" id="WP_253620090.1">
    <property type="nucleotide sequence ID" value="NZ_JAMZDE010000008.1"/>
</dbReference>
<keyword evidence="1" id="KW-0805">Transcription regulation</keyword>
<dbReference type="Proteomes" id="UP001139474">
    <property type="component" value="Unassembled WGS sequence"/>
</dbReference>
<dbReference type="SUPFAM" id="SSF46785">
    <property type="entry name" value="Winged helix' DNA-binding domain"/>
    <property type="match status" value="1"/>
</dbReference>
<accession>A0A9X2G2U8</accession>
<evidence type="ECO:0000256" key="2">
    <source>
        <dbReference type="ARBA" id="ARBA00023125"/>
    </source>
</evidence>
<comment type="caution">
    <text evidence="5">The sequence shown here is derived from an EMBL/GenBank/DDBJ whole genome shotgun (WGS) entry which is preliminary data.</text>
</comment>
<dbReference type="InterPro" id="IPR036388">
    <property type="entry name" value="WH-like_DNA-bd_sf"/>
</dbReference>
<organism evidence="5 6">
    <name type="scientific">Idiomarina rhizosphaerae</name>
    <dbReference type="NCBI Taxonomy" id="2961572"/>
    <lineage>
        <taxon>Bacteria</taxon>
        <taxon>Pseudomonadati</taxon>
        <taxon>Pseudomonadota</taxon>
        <taxon>Gammaproteobacteria</taxon>
        <taxon>Alteromonadales</taxon>
        <taxon>Idiomarinaceae</taxon>
        <taxon>Idiomarina</taxon>
    </lineage>
</organism>
<evidence type="ECO:0000259" key="4">
    <source>
        <dbReference type="Pfam" id="PF12802"/>
    </source>
</evidence>
<dbReference type="InterPro" id="IPR036390">
    <property type="entry name" value="WH_DNA-bd_sf"/>
</dbReference>
<dbReference type="GO" id="GO:0003677">
    <property type="term" value="F:DNA binding"/>
    <property type="evidence" value="ECO:0007669"/>
    <property type="project" value="UniProtKB-KW"/>
</dbReference>
<evidence type="ECO:0000313" key="5">
    <source>
        <dbReference type="EMBL" id="MCP1340236.1"/>
    </source>
</evidence>
<protein>
    <submittedName>
        <fullName evidence="5">MarR family transcriptional regulator</fullName>
    </submittedName>
</protein>
<dbReference type="InterPro" id="IPR023187">
    <property type="entry name" value="Tscrpt_reg_MarR-type_CS"/>
</dbReference>
<evidence type="ECO:0000313" key="6">
    <source>
        <dbReference type="Proteomes" id="UP001139474"/>
    </source>
</evidence>
<dbReference type="AlphaFoldDB" id="A0A9X2G2U8"/>
<gene>
    <name evidence="5" type="ORF">NJR55_11620</name>
</gene>
<dbReference type="PROSITE" id="PS01117">
    <property type="entry name" value="HTH_MARR_1"/>
    <property type="match status" value="1"/>
</dbReference>
<name>A0A9X2G2U8_9GAMM</name>
<dbReference type="EMBL" id="JAMZDE010000008">
    <property type="protein sequence ID" value="MCP1340236.1"/>
    <property type="molecule type" value="Genomic_DNA"/>
</dbReference>
<sequence length="165" mass="18774">MNDTNKFAQSLKHNRAFTAKLLFDLHLIITEQAADVYRDMGIIFPVSVSSTVLYLNSVEQASLTQIAKALSQPHQLISQRIKTLLKLDLLVKSSDKVDKRRTFYSLSSVGKQQGKLLKEYCYGAEVAFNNISEEIGVDLHELLNQSIDSLHKNSFSNRWKRTEND</sequence>
<evidence type="ECO:0000256" key="3">
    <source>
        <dbReference type="ARBA" id="ARBA00023163"/>
    </source>
</evidence>
<dbReference type="Pfam" id="PF12802">
    <property type="entry name" value="MarR_2"/>
    <property type="match status" value="1"/>
</dbReference>
<feature type="domain" description="HTH marR-type" evidence="4">
    <location>
        <begin position="51"/>
        <end position="101"/>
    </location>
</feature>
<keyword evidence="3" id="KW-0804">Transcription</keyword>
<evidence type="ECO:0000256" key="1">
    <source>
        <dbReference type="ARBA" id="ARBA00023015"/>
    </source>
</evidence>
<reference evidence="5" key="1">
    <citation type="submission" date="2022-06" db="EMBL/GenBank/DDBJ databases">
        <title>Idiomarina rhizosphaerae M1R2S28.</title>
        <authorList>
            <person name="Sun J.-Q."/>
            <person name="Li L.-F."/>
        </authorList>
    </citation>
    <scope>NUCLEOTIDE SEQUENCE</scope>
    <source>
        <strain evidence="5">M1R2S28</strain>
    </source>
</reference>
<keyword evidence="2" id="KW-0238">DNA-binding</keyword>
<dbReference type="Gene3D" id="1.10.10.10">
    <property type="entry name" value="Winged helix-like DNA-binding domain superfamily/Winged helix DNA-binding domain"/>
    <property type="match status" value="1"/>
</dbReference>
<keyword evidence="6" id="KW-1185">Reference proteome</keyword>